<sequence>MKRQRRWWNAYILFYEQITDSIEDNLEKDLSKLNLYDQQQRMPLFVQRSVRKQNIRFLHNRIHFSPEYFLFMKRLAHSNVQVILMTLQPQTSDRIILADYLEELALVSVQIASKFLFSVGWHTKKALRYVGPANDWSELIGQYIRFSRKARHFMSEEVLFKHPNRFQEYLIDCTSAEIRNAFAKMLVSLAISSRQDEQLLHSRSIPTDDIKNYTSVEERILIYVLRILKTKDLPENVKLLAQYFQFFCSYSAMGQYEARTINDDGQSSCATIQRYPESTKLFVILSTLIRCFNITQYCKSRNSDSELLPNPFYTHNDGGLLHNMPQQLVEIVYKRDTLLKKIIEDSSSCEDSQKLLKFLLWENIDVTIIVLNEIIGLLSTYYTFDLRAPLDVLLLVLMLEDSWQETRLLYTLKGIPSINQLIIANNIIGNELTTNTLTSGNTSSSVCDQPQSLFEIFSKSKSSYQKRAYQCIKMLVVLFSSCPKALNLLKVDPDIKSRWTHAVQWLNDQLDRSCTNVPGYPYYPSQSGPAPSNDMSQGYFIERTQSARSLLDKALELCPDIKETDDPDNSDEDDDISPSPPRLTPINTASKSLTPSQTSTKFSSSSLRPNSPNSMNNLILSTGSINSQQHNQTKHHSNTRP</sequence>
<feature type="compositionally biased region" description="Acidic residues" evidence="1">
    <location>
        <begin position="565"/>
        <end position="576"/>
    </location>
</feature>
<organism evidence="4 5">
    <name type="scientific">Didymodactylos carnosus</name>
    <dbReference type="NCBI Taxonomy" id="1234261"/>
    <lineage>
        <taxon>Eukaryota</taxon>
        <taxon>Metazoa</taxon>
        <taxon>Spiralia</taxon>
        <taxon>Gnathifera</taxon>
        <taxon>Rotifera</taxon>
        <taxon>Eurotatoria</taxon>
        <taxon>Bdelloidea</taxon>
        <taxon>Philodinida</taxon>
        <taxon>Philodinidae</taxon>
        <taxon>Didymodactylos</taxon>
    </lineage>
</organism>
<reference evidence="4" key="1">
    <citation type="submission" date="2021-02" db="EMBL/GenBank/DDBJ databases">
        <authorList>
            <person name="Nowell W R."/>
        </authorList>
    </citation>
    <scope>NUCLEOTIDE SEQUENCE</scope>
</reference>
<dbReference type="EMBL" id="CAJNOK010000493">
    <property type="protein sequence ID" value="CAF0757343.1"/>
    <property type="molecule type" value="Genomic_DNA"/>
</dbReference>
<evidence type="ECO:0000313" key="5">
    <source>
        <dbReference type="Proteomes" id="UP000682733"/>
    </source>
</evidence>
<feature type="domain" description="DUF3517" evidence="2">
    <location>
        <begin position="163"/>
        <end position="416"/>
    </location>
</feature>
<name>A0A8S2GLX9_9BILA</name>
<feature type="region of interest" description="Disordered" evidence="1">
    <location>
        <begin position="560"/>
        <end position="641"/>
    </location>
</feature>
<dbReference type="EMBL" id="CAJOBA010000493">
    <property type="protein sequence ID" value="CAF3536752.1"/>
    <property type="molecule type" value="Genomic_DNA"/>
</dbReference>
<protein>
    <recommendedName>
        <fullName evidence="2">DUF3517 domain-containing protein</fullName>
    </recommendedName>
</protein>
<evidence type="ECO:0000313" key="4">
    <source>
        <dbReference type="EMBL" id="CAF3536752.1"/>
    </source>
</evidence>
<comment type="caution">
    <text evidence="4">The sequence shown here is derived from an EMBL/GenBank/DDBJ whole genome shotgun (WGS) entry which is preliminary data.</text>
</comment>
<dbReference type="Pfam" id="PF12030">
    <property type="entry name" value="DUF3517"/>
    <property type="match status" value="1"/>
</dbReference>
<proteinExistence type="predicted"/>
<accession>A0A8S2GLX9</accession>
<feature type="compositionally biased region" description="Low complexity" evidence="1">
    <location>
        <begin position="594"/>
        <end position="618"/>
    </location>
</feature>
<dbReference type="AlphaFoldDB" id="A0A8S2GLX9"/>
<evidence type="ECO:0000313" key="3">
    <source>
        <dbReference type="EMBL" id="CAF0757343.1"/>
    </source>
</evidence>
<dbReference type="InterPro" id="IPR021905">
    <property type="entry name" value="DUF3517"/>
</dbReference>
<dbReference type="Proteomes" id="UP000677228">
    <property type="component" value="Unassembled WGS sequence"/>
</dbReference>
<gene>
    <name evidence="3" type="ORF">OVA965_LOCUS2358</name>
    <name evidence="4" type="ORF">TMI583_LOCUS2358</name>
</gene>
<feature type="compositionally biased region" description="Basic residues" evidence="1">
    <location>
        <begin position="632"/>
        <end position="641"/>
    </location>
</feature>
<evidence type="ECO:0000256" key="1">
    <source>
        <dbReference type="SAM" id="MobiDB-lite"/>
    </source>
</evidence>
<evidence type="ECO:0000259" key="2">
    <source>
        <dbReference type="Pfam" id="PF12030"/>
    </source>
</evidence>
<feature type="compositionally biased region" description="Polar residues" evidence="1">
    <location>
        <begin position="619"/>
        <end position="631"/>
    </location>
</feature>
<dbReference type="Proteomes" id="UP000682733">
    <property type="component" value="Unassembled WGS sequence"/>
</dbReference>